<feature type="compositionally biased region" description="Polar residues" evidence="1">
    <location>
        <begin position="887"/>
        <end position="896"/>
    </location>
</feature>
<feature type="compositionally biased region" description="Polar residues" evidence="1">
    <location>
        <begin position="705"/>
        <end position="739"/>
    </location>
</feature>
<feature type="region of interest" description="Disordered" evidence="1">
    <location>
        <begin position="702"/>
        <end position="739"/>
    </location>
</feature>
<proteinExistence type="predicted"/>
<evidence type="ECO:0000313" key="3">
    <source>
        <dbReference type="Proteomes" id="UP000283090"/>
    </source>
</evidence>
<dbReference type="AlphaFoldDB" id="A0A437ADD6"/>
<organism evidence="2 3">
    <name type="scientific">Arthrobotrys flagrans</name>
    <name type="common">Nematode-trapping fungus</name>
    <name type="synonym">Trichothecium flagrans</name>
    <dbReference type="NCBI Taxonomy" id="97331"/>
    <lineage>
        <taxon>Eukaryota</taxon>
        <taxon>Fungi</taxon>
        <taxon>Dikarya</taxon>
        <taxon>Ascomycota</taxon>
        <taxon>Pezizomycotina</taxon>
        <taxon>Orbiliomycetes</taxon>
        <taxon>Orbiliales</taxon>
        <taxon>Orbiliaceae</taxon>
        <taxon>Arthrobotrys</taxon>
    </lineage>
</organism>
<sequence length="917" mass="101851">MMPGSEFVRTGNGQWTKVPGSGLAESILNRSLSRELGLSLRAETINDGNGNFFPPAAAAQSILREADLVQDEYKLFTRPRRIMLPTTVAEQAKAKAKAKTQAQTQTQAPAAVAPVAANLSSLPWSIDGKDKNLWAKEKVADGPFAAANRAVMEKSVEKLERLLRYEAHLEEQKAVAQAPTVPVPIDPEDLLPKYSPLNPDLPEEFKGKSVNQIFEICYNRLMAREVPRTEESASEAAEQAPVDDDDKKSVDSIISSEACSEDLPFISSANIYSMRKREIQRARKKQAAMNAELGVVMSSSSASSPEEDITIDAGEVSFASGNSDPGQGNETPLFTIRSKKQPIKIVDPKTLQRPDKLKSPKDLANDVEFLKRGLRVLSTGAELTCRSYQMFNAAGMDASILSQTSEWCRYIHDFVKTTGATLQNLDNLKKVGMRNAIFEQVGQCMGHKKKMDNLILGWTNFAISMFPVEVLSGGKESPPGSSGGVNLDDSTLKVKERPSSKVMHMHNRACQDLNHELQRLTEDNKLKFKALLTMLVDSLSECKDWILKAPSYAKAKPLRYTELKPLEGLPVPLIEVEAPGEMKRGTKQETSEHVYVSGNENVGKRAAVQDIETKEHMEHGLPAGLDRQVFYHSQQVLGWYQHDYMHGYGHQGRLGGEYMRHNGNQILRSQSAVNQQMNNDGYQQGQHHSKYQQELTSRQLHRNQHNVSRGRQGTRSGVPSRQHSAVGNRQNYGNSHTVSHGGQQYLAYASTSNNEFLYDPETSTYQEVRYSYGQPQGAHQQPVLQHPQPWRTIAASDSPYLDPNHPQVSANPRSTPDTVVNSGEYLRQDRPAPHAAPQPLQRSMTATPQIMQHPGNHHGGGEQYGGSHVIVYSGYGHAGWHSHNGHPMQQSQQQAVQGRPGKGVMYRQYGHHRGQYR</sequence>
<dbReference type="Proteomes" id="UP000283090">
    <property type="component" value="Unassembled WGS sequence"/>
</dbReference>
<protein>
    <submittedName>
        <fullName evidence="2">Uncharacterized protein</fullName>
    </submittedName>
</protein>
<feature type="compositionally biased region" description="Polar residues" evidence="1">
    <location>
        <begin position="806"/>
        <end position="821"/>
    </location>
</feature>
<dbReference type="RefSeq" id="XP_067494672.1">
    <property type="nucleotide sequence ID" value="XM_067630115.1"/>
</dbReference>
<dbReference type="GeneID" id="93582460"/>
<dbReference type="OrthoDB" id="5421282at2759"/>
<dbReference type="VEuPathDB" id="FungiDB:DFL_000149"/>
<evidence type="ECO:0000313" key="2">
    <source>
        <dbReference type="EMBL" id="RVD89128.1"/>
    </source>
</evidence>
<reference evidence="2 3" key="1">
    <citation type="submission" date="2019-01" db="EMBL/GenBank/DDBJ databases">
        <title>Intercellular communication is required for trap formation in the nematode-trapping fungus Duddingtonia flagrans.</title>
        <authorList>
            <person name="Youssar L."/>
            <person name="Wernet V."/>
            <person name="Hensel N."/>
            <person name="Hildebrandt H.-G."/>
            <person name="Fischer R."/>
        </authorList>
    </citation>
    <scope>NUCLEOTIDE SEQUENCE [LARGE SCALE GENOMIC DNA]</scope>
    <source>
        <strain evidence="2 3">CBS H-5679</strain>
    </source>
</reference>
<feature type="region of interest" description="Disordered" evidence="1">
    <location>
        <begin position="881"/>
        <end position="917"/>
    </location>
</feature>
<feature type="region of interest" description="Disordered" evidence="1">
    <location>
        <begin position="229"/>
        <end position="250"/>
    </location>
</feature>
<feature type="region of interest" description="Disordered" evidence="1">
    <location>
        <begin position="794"/>
        <end position="821"/>
    </location>
</feature>
<evidence type="ECO:0000256" key="1">
    <source>
        <dbReference type="SAM" id="MobiDB-lite"/>
    </source>
</evidence>
<keyword evidence="3" id="KW-1185">Reference proteome</keyword>
<gene>
    <name evidence="2" type="ORF">DFL_000149</name>
</gene>
<name>A0A437ADD6_ARTFL</name>
<accession>A0A437ADD6</accession>
<comment type="caution">
    <text evidence="2">The sequence shown here is derived from an EMBL/GenBank/DDBJ whole genome shotgun (WGS) entry which is preliminary data.</text>
</comment>
<dbReference type="EMBL" id="SAEB01000001">
    <property type="protein sequence ID" value="RVD89128.1"/>
    <property type="molecule type" value="Genomic_DNA"/>
</dbReference>